<sequence>MQTWRLGGFRHMDLRRCMRVDGGGGEAVLGGDEPAKRRDCGLGRVRREHKGPRQGHLPRVHKSTTPWRRRSAMWRWGSRT</sequence>
<dbReference type="AlphaFoldDB" id="A0AAX6I5X5"/>
<evidence type="ECO:0000313" key="2">
    <source>
        <dbReference type="EMBL" id="KAJ6848740.1"/>
    </source>
</evidence>
<organism evidence="2 3">
    <name type="scientific">Iris pallida</name>
    <name type="common">Sweet iris</name>
    <dbReference type="NCBI Taxonomy" id="29817"/>
    <lineage>
        <taxon>Eukaryota</taxon>
        <taxon>Viridiplantae</taxon>
        <taxon>Streptophyta</taxon>
        <taxon>Embryophyta</taxon>
        <taxon>Tracheophyta</taxon>
        <taxon>Spermatophyta</taxon>
        <taxon>Magnoliopsida</taxon>
        <taxon>Liliopsida</taxon>
        <taxon>Asparagales</taxon>
        <taxon>Iridaceae</taxon>
        <taxon>Iridoideae</taxon>
        <taxon>Irideae</taxon>
        <taxon>Iris</taxon>
    </lineage>
</organism>
<dbReference type="EMBL" id="JANAVB010004499">
    <property type="protein sequence ID" value="KAJ6848740.1"/>
    <property type="molecule type" value="Genomic_DNA"/>
</dbReference>
<reference evidence="2" key="1">
    <citation type="journal article" date="2023" name="GigaByte">
        <title>Genome assembly of the bearded iris, Iris pallida Lam.</title>
        <authorList>
            <person name="Bruccoleri R.E."/>
            <person name="Oakeley E.J."/>
            <person name="Faust A.M.E."/>
            <person name="Altorfer M."/>
            <person name="Dessus-Babus S."/>
            <person name="Burckhardt D."/>
            <person name="Oertli M."/>
            <person name="Naumann U."/>
            <person name="Petersen F."/>
            <person name="Wong J."/>
        </authorList>
    </citation>
    <scope>NUCLEOTIDE SEQUENCE</scope>
    <source>
        <strain evidence="2">GSM-AAB239-AS_SAM_17_03QT</strain>
    </source>
</reference>
<keyword evidence="3" id="KW-1185">Reference proteome</keyword>
<reference evidence="2" key="2">
    <citation type="submission" date="2023-04" db="EMBL/GenBank/DDBJ databases">
        <authorList>
            <person name="Bruccoleri R.E."/>
            <person name="Oakeley E.J."/>
            <person name="Faust A.-M."/>
            <person name="Dessus-Babus S."/>
            <person name="Altorfer M."/>
            <person name="Burckhardt D."/>
            <person name="Oertli M."/>
            <person name="Naumann U."/>
            <person name="Petersen F."/>
            <person name="Wong J."/>
        </authorList>
    </citation>
    <scope>NUCLEOTIDE SEQUENCE</scope>
    <source>
        <strain evidence="2">GSM-AAB239-AS_SAM_17_03QT</strain>
        <tissue evidence="2">Leaf</tissue>
    </source>
</reference>
<accession>A0AAX6I5X5</accession>
<gene>
    <name evidence="2" type="ORF">M6B38_274580</name>
</gene>
<dbReference type="Proteomes" id="UP001140949">
    <property type="component" value="Unassembled WGS sequence"/>
</dbReference>
<feature type="region of interest" description="Disordered" evidence="1">
    <location>
        <begin position="44"/>
        <end position="80"/>
    </location>
</feature>
<evidence type="ECO:0000313" key="3">
    <source>
        <dbReference type="Proteomes" id="UP001140949"/>
    </source>
</evidence>
<comment type="caution">
    <text evidence="2">The sequence shown here is derived from an EMBL/GenBank/DDBJ whole genome shotgun (WGS) entry which is preliminary data.</text>
</comment>
<evidence type="ECO:0000256" key="1">
    <source>
        <dbReference type="SAM" id="MobiDB-lite"/>
    </source>
</evidence>
<feature type="compositionally biased region" description="Basic residues" evidence="1">
    <location>
        <begin position="44"/>
        <end position="72"/>
    </location>
</feature>
<name>A0AAX6I5X5_IRIPA</name>
<protein>
    <submittedName>
        <fullName evidence="2">Uncharacterized protein</fullName>
    </submittedName>
</protein>
<proteinExistence type="predicted"/>